<reference evidence="1 2" key="1">
    <citation type="submission" date="2020-01" db="EMBL/GenBank/DDBJ databases">
        <authorList>
            <consortium name="DOE Joint Genome Institute"/>
            <person name="Haridas S."/>
            <person name="Albert R."/>
            <person name="Binder M."/>
            <person name="Bloem J."/>
            <person name="Labutti K."/>
            <person name="Salamov A."/>
            <person name="Andreopoulos B."/>
            <person name="Baker S.E."/>
            <person name="Barry K."/>
            <person name="Bills G."/>
            <person name="Bluhm B.H."/>
            <person name="Cannon C."/>
            <person name="Castanera R."/>
            <person name="Culley D.E."/>
            <person name="Daum C."/>
            <person name="Ezra D."/>
            <person name="Gonzalez J.B."/>
            <person name="Henrissat B."/>
            <person name="Kuo A."/>
            <person name="Liang C."/>
            <person name="Lipzen A."/>
            <person name="Lutzoni F."/>
            <person name="Magnuson J."/>
            <person name="Mondo S."/>
            <person name="Nolan M."/>
            <person name="Ohm R."/>
            <person name="Pangilinan J."/>
            <person name="Park H.-J.H."/>
            <person name="Ramirez L."/>
            <person name="Alfaro M."/>
            <person name="Sun H."/>
            <person name="Tritt A."/>
            <person name="Yoshinaga Y."/>
            <person name="Zwiers L.-H.L."/>
            <person name="Turgeon B.G."/>
            <person name="Goodwin S.B."/>
            <person name="Spatafora J.W."/>
            <person name="Crous P.W."/>
            <person name="Grigoriev I.V."/>
        </authorList>
    </citation>
    <scope>NUCLEOTIDE SEQUENCE [LARGE SCALE GENOMIC DNA]</scope>
    <source>
        <strain evidence="1 2">CBS 611.86</strain>
    </source>
</reference>
<feature type="non-terminal residue" evidence="1">
    <location>
        <position position="131"/>
    </location>
</feature>
<dbReference type="Proteomes" id="UP000481861">
    <property type="component" value="Unassembled WGS sequence"/>
</dbReference>
<sequence>LSFLSIPAELRLQIYDFVMDTTPTPRPVTMYEYRGLILSCRQINAEFEAEAVKRLQRSSDRVHDIWDRPDFPLTVAKPTRLSDSMKVVIGLPKQYFLGPTDFLHVRKNTLGHLVAYLLTQFSRFSIIVTDP</sequence>
<organism evidence="1 2">
    <name type="scientific">Massariosphaeria phaeospora</name>
    <dbReference type="NCBI Taxonomy" id="100035"/>
    <lineage>
        <taxon>Eukaryota</taxon>
        <taxon>Fungi</taxon>
        <taxon>Dikarya</taxon>
        <taxon>Ascomycota</taxon>
        <taxon>Pezizomycotina</taxon>
        <taxon>Dothideomycetes</taxon>
        <taxon>Pleosporomycetidae</taxon>
        <taxon>Pleosporales</taxon>
        <taxon>Pleosporales incertae sedis</taxon>
        <taxon>Massariosphaeria</taxon>
    </lineage>
</organism>
<evidence type="ECO:0000313" key="1">
    <source>
        <dbReference type="EMBL" id="KAF2867479.1"/>
    </source>
</evidence>
<dbReference type="AlphaFoldDB" id="A0A7C8M3W0"/>
<feature type="non-terminal residue" evidence="1">
    <location>
        <position position="1"/>
    </location>
</feature>
<dbReference type="OrthoDB" id="3801372at2759"/>
<accession>A0A7C8M3W0</accession>
<dbReference type="EMBL" id="JAADJZ010000023">
    <property type="protein sequence ID" value="KAF2867479.1"/>
    <property type="molecule type" value="Genomic_DNA"/>
</dbReference>
<proteinExistence type="predicted"/>
<protein>
    <submittedName>
        <fullName evidence="1">Uncharacterized protein</fullName>
    </submittedName>
</protein>
<evidence type="ECO:0000313" key="2">
    <source>
        <dbReference type="Proteomes" id="UP000481861"/>
    </source>
</evidence>
<gene>
    <name evidence="1" type="ORF">BDV95DRAFT_454300</name>
</gene>
<name>A0A7C8M3W0_9PLEO</name>
<comment type="caution">
    <text evidence="1">The sequence shown here is derived from an EMBL/GenBank/DDBJ whole genome shotgun (WGS) entry which is preliminary data.</text>
</comment>
<keyword evidence="2" id="KW-1185">Reference proteome</keyword>